<dbReference type="AlphaFoldDB" id="A0A1Y1I214"/>
<sequence length="402" mass="44339">MGLWGWPIRTGPSVQGGLASRPWTLGAQSVIPAVSRTGAQLLQKRSISSQDYWAAGLEGGGMKRKLILQSELREAIARLSQHCTKDEKLGQRLSEAEFGALLDGLASDPCTVKGFGPGEEEGLLPEDGRRRMLIEQRTMVRDRNMAVLELLRGSQGDFERRGMNGNLWESWVGEWTELLYCLGAHDSDEDLIGAGALHVVRKLLPGGEASLEDRRELARSAPILRRILDAYGGLTFPGFFMQTLHLLYLLTLLARGLTGFAGEGRLGWRLGRDEEGVSLHPLPKGHSFRAEQDALAWYDFPGWEQYRSLPHFSNLEHPDGRSKSSEEFKCTSGKTVGKWDSENVPGLIKGSGKATKKGAVAQRPNRSRGAFVFCCPHRAIYGYHVMLRGESPRDAGFAGGKR</sequence>
<reference evidence="1 2" key="1">
    <citation type="journal article" date="2014" name="Nat. Commun.">
        <title>Klebsormidium flaccidum genome reveals primary factors for plant terrestrial adaptation.</title>
        <authorList>
            <person name="Hori K."/>
            <person name="Maruyama F."/>
            <person name="Fujisawa T."/>
            <person name="Togashi T."/>
            <person name="Yamamoto N."/>
            <person name="Seo M."/>
            <person name="Sato S."/>
            <person name="Yamada T."/>
            <person name="Mori H."/>
            <person name="Tajima N."/>
            <person name="Moriyama T."/>
            <person name="Ikeuchi M."/>
            <person name="Watanabe M."/>
            <person name="Wada H."/>
            <person name="Kobayashi K."/>
            <person name="Saito M."/>
            <person name="Masuda T."/>
            <person name="Sasaki-Sekimoto Y."/>
            <person name="Mashiguchi K."/>
            <person name="Awai K."/>
            <person name="Shimojima M."/>
            <person name="Masuda S."/>
            <person name="Iwai M."/>
            <person name="Nobusawa T."/>
            <person name="Narise T."/>
            <person name="Kondo S."/>
            <person name="Saito H."/>
            <person name="Sato R."/>
            <person name="Murakawa M."/>
            <person name="Ihara Y."/>
            <person name="Oshima-Yamada Y."/>
            <person name="Ohtaka K."/>
            <person name="Satoh M."/>
            <person name="Sonobe K."/>
            <person name="Ishii M."/>
            <person name="Ohtani R."/>
            <person name="Kanamori-Sato M."/>
            <person name="Honoki R."/>
            <person name="Miyazaki D."/>
            <person name="Mochizuki H."/>
            <person name="Umetsu J."/>
            <person name="Higashi K."/>
            <person name="Shibata D."/>
            <person name="Kamiya Y."/>
            <person name="Sato N."/>
            <person name="Nakamura Y."/>
            <person name="Tabata S."/>
            <person name="Ida S."/>
            <person name="Kurokawa K."/>
            <person name="Ohta H."/>
        </authorList>
    </citation>
    <scope>NUCLEOTIDE SEQUENCE [LARGE SCALE GENOMIC DNA]</scope>
    <source>
        <strain evidence="1 2">NIES-2285</strain>
    </source>
</reference>
<evidence type="ECO:0000313" key="2">
    <source>
        <dbReference type="Proteomes" id="UP000054558"/>
    </source>
</evidence>
<dbReference type="PANTHER" id="PTHR34305:SF1">
    <property type="entry name" value="SWIM-TYPE DOMAIN-CONTAINING PROTEIN"/>
    <property type="match status" value="1"/>
</dbReference>
<name>A0A1Y1I214_KLENI</name>
<keyword evidence="2" id="KW-1185">Reference proteome</keyword>
<accession>A0A1Y1I214</accession>
<protein>
    <submittedName>
        <fullName evidence="1">Uncharacterized protein</fullName>
    </submittedName>
</protein>
<proteinExistence type="predicted"/>
<dbReference type="Proteomes" id="UP000054558">
    <property type="component" value="Unassembled WGS sequence"/>
</dbReference>
<dbReference type="PANTHER" id="PTHR34305">
    <property type="entry name" value="EXPRESSED PROTEIN"/>
    <property type="match status" value="1"/>
</dbReference>
<organism evidence="1 2">
    <name type="scientific">Klebsormidium nitens</name>
    <name type="common">Green alga</name>
    <name type="synonym">Ulothrix nitens</name>
    <dbReference type="NCBI Taxonomy" id="105231"/>
    <lineage>
        <taxon>Eukaryota</taxon>
        <taxon>Viridiplantae</taxon>
        <taxon>Streptophyta</taxon>
        <taxon>Klebsormidiophyceae</taxon>
        <taxon>Klebsormidiales</taxon>
        <taxon>Klebsormidiaceae</taxon>
        <taxon>Klebsormidium</taxon>
    </lineage>
</organism>
<dbReference type="EMBL" id="DF237164">
    <property type="protein sequence ID" value="GAQ84965.1"/>
    <property type="molecule type" value="Genomic_DNA"/>
</dbReference>
<dbReference type="OrthoDB" id="5598737at2759"/>
<gene>
    <name evidence="1" type="ORF">KFL_002150020</name>
</gene>
<evidence type="ECO:0000313" key="1">
    <source>
        <dbReference type="EMBL" id="GAQ84965.1"/>
    </source>
</evidence>